<keyword evidence="10" id="KW-0732">Signal</keyword>
<evidence type="ECO:0000256" key="6">
    <source>
        <dbReference type="ARBA" id="ARBA00022989"/>
    </source>
</evidence>
<dbReference type="PANTHER" id="PTHR11795:SF447">
    <property type="entry name" value="ABC TRANSPORTER PERMEASE PROTEIN"/>
    <property type="match status" value="1"/>
</dbReference>
<sequence>MSISLLPRYFRTFLLFAILVLACAPSLSRAADDVGSLIDRFSEARNFNQTEDIVKALAATGDPAVIPVLKTLADGDLYYREDDGKVFMTADGESRRNLLLIDPLTGEELGEMSKRELEKIKVNNNLRSAIDAALAGMTLMSPDPAVRLSAARSMMDAPSEDNLALIEEALAAEEDGEIAAVLGKARAISILNSSRPIEAKAEAIDDIAAIGGRDAISILLSARGSLDPELQDEVDAAQAKIEKRLAFWDAAQNVWYGLSLGSVLLLAAIGLAITFGVMGVINMAHGEMVMIGAYSTFMVQQVIRTSYPGLFDWSLAIALPVAFLITAAVGLVIERGVIRFLYGRPLETLLATWGVSLILQQAVRSIFGPTNREVGNPSWMSGAFDLGGLVITWSRLWIVVFSLAVFLGLLMLMKRSAFGLQMRAVTQNRRMAASMGIRTPWVDAFTFALGSGVAGLAGVALSQIDNVSPNLGQSYIIDSFMVVVFGGVGNLWGTFVGAFSLGILNKFLEPYAGAVLGKILVLVFIILFIQKRPRGLFALKGRAVES</sequence>
<evidence type="ECO:0000256" key="7">
    <source>
        <dbReference type="ARBA" id="ARBA00023136"/>
    </source>
</evidence>
<gene>
    <name evidence="11" type="primary">urtB</name>
    <name evidence="11" type="ORF">JET14_15760</name>
</gene>
<dbReference type="Pfam" id="PF02653">
    <property type="entry name" value="BPD_transp_2"/>
    <property type="match status" value="1"/>
</dbReference>
<keyword evidence="5" id="KW-0029">Amino-acid transport</keyword>
<dbReference type="KEGG" id="mlut:JET14_15760"/>
<organism evidence="11 12">
    <name type="scientific">Martelella lutilitoris</name>
    <dbReference type="NCBI Taxonomy" id="2583532"/>
    <lineage>
        <taxon>Bacteria</taxon>
        <taxon>Pseudomonadati</taxon>
        <taxon>Pseudomonadota</taxon>
        <taxon>Alphaproteobacteria</taxon>
        <taxon>Hyphomicrobiales</taxon>
        <taxon>Aurantimonadaceae</taxon>
        <taxon>Martelella</taxon>
    </lineage>
</organism>
<dbReference type="GO" id="GO:0022857">
    <property type="term" value="F:transmembrane transporter activity"/>
    <property type="evidence" value="ECO:0007669"/>
    <property type="project" value="InterPro"/>
</dbReference>
<dbReference type="NCBIfam" id="TIGR03409">
    <property type="entry name" value="urea_trans_UrtB"/>
    <property type="match status" value="1"/>
</dbReference>
<dbReference type="InterPro" id="IPR001851">
    <property type="entry name" value="ABC_transp_permease"/>
</dbReference>
<feature type="chain" id="PRO_5032376529" evidence="10">
    <location>
        <begin position="31"/>
        <end position="546"/>
    </location>
</feature>
<evidence type="ECO:0000256" key="1">
    <source>
        <dbReference type="ARBA" id="ARBA00004651"/>
    </source>
</evidence>
<feature type="transmembrane region" description="Helical" evidence="9">
    <location>
        <begin position="480"/>
        <end position="504"/>
    </location>
</feature>
<dbReference type="EMBL" id="CP066786">
    <property type="protein sequence ID" value="QQM29743.1"/>
    <property type="molecule type" value="Genomic_DNA"/>
</dbReference>
<evidence type="ECO:0000256" key="2">
    <source>
        <dbReference type="ARBA" id="ARBA00022448"/>
    </source>
</evidence>
<protein>
    <submittedName>
        <fullName evidence="11">Urea ABC transporter permease subunit UrtB</fullName>
    </submittedName>
</protein>
<dbReference type="Proteomes" id="UP000596083">
    <property type="component" value="Chromosome"/>
</dbReference>
<keyword evidence="4 9" id="KW-0812">Transmembrane</keyword>
<reference evidence="11 12" key="1">
    <citation type="submission" date="2020-12" db="EMBL/GenBank/DDBJ databases">
        <authorList>
            <person name="Zheng R.K."/>
            <person name="Sun C.M."/>
        </authorList>
    </citation>
    <scope>NUCLEOTIDE SEQUENCE [LARGE SCALE GENOMIC DNA]</scope>
    <source>
        <strain evidence="11 12">ZRK001</strain>
    </source>
</reference>
<evidence type="ECO:0000256" key="8">
    <source>
        <dbReference type="ARBA" id="ARBA00037998"/>
    </source>
</evidence>
<dbReference type="PANTHER" id="PTHR11795">
    <property type="entry name" value="BRANCHED-CHAIN AMINO ACID TRANSPORT SYSTEM PERMEASE PROTEIN LIVH"/>
    <property type="match status" value="1"/>
</dbReference>
<dbReference type="InterPro" id="IPR017779">
    <property type="entry name" value="ABC_UrtB_bac"/>
</dbReference>
<dbReference type="GO" id="GO:0006865">
    <property type="term" value="P:amino acid transport"/>
    <property type="evidence" value="ECO:0007669"/>
    <property type="project" value="UniProtKB-KW"/>
</dbReference>
<feature type="transmembrane region" description="Helical" evidence="9">
    <location>
        <begin position="440"/>
        <end position="460"/>
    </location>
</feature>
<keyword evidence="2" id="KW-0813">Transport</keyword>
<keyword evidence="3" id="KW-1003">Cell membrane</keyword>
<keyword evidence="6 9" id="KW-1133">Transmembrane helix</keyword>
<comment type="similarity">
    <text evidence="8">Belongs to the binding-protein-dependent transport system permease family. LivHM subfamily.</text>
</comment>
<comment type="subcellular location">
    <subcellularLocation>
        <location evidence="1">Cell membrane</location>
        <topology evidence="1">Multi-pass membrane protein</topology>
    </subcellularLocation>
</comment>
<dbReference type="CDD" id="cd06582">
    <property type="entry name" value="TM_PBP1_LivH_like"/>
    <property type="match status" value="1"/>
</dbReference>
<feature type="transmembrane region" description="Helical" evidence="9">
    <location>
        <begin position="254"/>
        <end position="281"/>
    </location>
</feature>
<accession>A0A7T7HII0</accession>
<feature type="transmembrane region" description="Helical" evidence="9">
    <location>
        <begin position="387"/>
        <end position="413"/>
    </location>
</feature>
<dbReference type="RefSeq" id="WP_200334723.1">
    <property type="nucleotide sequence ID" value="NZ_CP066786.1"/>
</dbReference>
<evidence type="ECO:0000256" key="5">
    <source>
        <dbReference type="ARBA" id="ARBA00022970"/>
    </source>
</evidence>
<feature type="transmembrane region" description="Helical" evidence="9">
    <location>
        <begin position="313"/>
        <end position="333"/>
    </location>
</feature>
<evidence type="ECO:0000313" key="11">
    <source>
        <dbReference type="EMBL" id="QQM29743.1"/>
    </source>
</evidence>
<keyword evidence="7 9" id="KW-0472">Membrane</keyword>
<feature type="transmembrane region" description="Helical" evidence="9">
    <location>
        <begin position="511"/>
        <end position="529"/>
    </location>
</feature>
<evidence type="ECO:0000256" key="4">
    <source>
        <dbReference type="ARBA" id="ARBA00022692"/>
    </source>
</evidence>
<feature type="transmembrane region" description="Helical" evidence="9">
    <location>
        <begin position="345"/>
        <end position="367"/>
    </location>
</feature>
<feature type="signal peptide" evidence="10">
    <location>
        <begin position="1"/>
        <end position="30"/>
    </location>
</feature>
<evidence type="ECO:0000256" key="3">
    <source>
        <dbReference type="ARBA" id="ARBA00022475"/>
    </source>
</evidence>
<proteinExistence type="inferred from homology"/>
<evidence type="ECO:0000313" key="12">
    <source>
        <dbReference type="Proteomes" id="UP000596083"/>
    </source>
</evidence>
<dbReference type="AlphaFoldDB" id="A0A7T7HII0"/>
<dbReference type="InterPro" id="IPR052157">
    <property type="entry name" value="BCAA_transport_permease"/>
</dbReference>
<name>A0A7T7HII0_9HYPH</name>
<evidence type="ECO:0000256" key="9">
    <source>
        <dbReference type="SAM" id="Phobius"/>
    </source>
</evidence>
<dbReference type="GO" id="GO:0005886">
    <property type="term" value="C:plasma membrane"/>
    <property type="evidence" value="ECO:0007669"/>
    <property type="project" value="UniProtKB-SubCell"/>
</dbReference>
<evidence type="ECO:0000256" key="10">
    <source>
        <dbReference type="SAM" id="SignalP"/>
    </source>
</evidence>